<dbReference type="AlphaFoldDB" id="A0AAV2H6K3"/>
<dbReference type="InterPro" id="IPR032675">
    <property type="entry name" value="LRR_dom_sf"/>
</dbReference>
<comment type="caution">
    <text evidence="1">The sequence shown here is derived from an EMBL/GenBank/DDBJ whole genome shotgun (WGS) entry which is preliminary data.</text>
</comment>
<gene>
    <name evidence="1" type="ORF">GSLYS_00003192001</name>
</gene>
<sequence>MEGVPTLQQFSTFTLIEGIISEKSPCPSMNLQWQNLIRRLDQGSWGESSQCLLDRIIDLYSHKVTSIILEALLPANCKILNLKKCHHVTEECINRMVKRSGDLKILNLSKMANLKVNQLDLFSFQSDMINLKLTTVILEGCQEVSDGNIKALLANAPLLVSLNVANCNISDNAFFLNGIPNFVEEVQIKLQYVNVSGCVAFSSQGVHHLCSLCGQTLQSINLIMTNV</sequence>
<keyword evidence="2" id="KW-1185">Reference proteome</keyword>
<accession>A0AAV2H6K3</accession>
<dbReference type="SUPFAM" id="SSF52047">
    <property type="entry name" value="RNI-like"/>
    <property type="match status" value="1"/>
</dbReference>
<proteinExistence type="predicted"/>
<dbReference type="EMBL" id="CAXITT010000042">
    <property type="protein sequence ID" value="CAL1529022.1"/>
    <property type="molecule type" value="Genomic_DNA"/>
</dbReference>
<evidence type="ECO:0000313" key="1">
    <source>
        <dbReference type="EMBL" id="CAL1529022.1"/>
    </source>
</evidence>
<organism evidence="1 2">
    <name type="scientific">Lymnaea stagnalis</name>
    <name type="common">Great pond snail</name>
    <name type="synonym">Helix stagnalis</name>
    <dbReference type="NCBI Taxonomy" id="6523"/>
    <lineage>
        <taxon>Eukaryota</taxon>
        <taxon>Metazoa</taxon>
        <taxon>Spiralia</taxon>
        <taxon>Lophotrochozoa</taxon>
        <taxon>Mollusca</taxon>
        <taxon>Gastropoda</taxon>
        <taxon>Heterobranchia</taxon>
        <taxon>Euthyneura</taxon>
        <taxon>Panpulmonata</taxon>
        <taxon>Hygrophila</taxon>
        <taxon>Lymnaeoidea</taxon>
        <taxon>Lymnaeidae</taxon>
        <taxon>Lymnaea</taxon>
    </lineage>
</organism>
<name>A0AAV2H6K3_LYMST</name>
<feature type="non-terminal residue" evidence="1">
    <location>
        <position position="227"/>
    </location>
</feature>
<protein>
    <submittedName>
        <fullName evidence="1">Uncharacterized protein</fullName>
    </submittedName>
</protein>
<reference evidence="1 2" key="1">
    <citation type="submission" date="2024-04" db="EMBL/GenBank/DDBJ databases">
        <authorList>
            <consortium name="Genoscope - CEA"/>
            <person name="William W."/>
        </authorList>
    </citation>
    <scope>NUCLEOTIDE SEQUENCE [LARGE SCALE GENOMIC DNA]</scope>
</reference>
<dbReference type="Gene3D" id="3.80.10.10">
    <property type="entry name" value="Ribonuclease Inhibitor"/>
    <property type="match status" value="1"/>
</dbReference>
<evidence type="ECO:0000313" key="2">
    <source>
        <dbReference type="Proteomes" id="UP001497497"/>
    </source>
</evidence>
<dbReference type="Proteomes" id="UP001497497">
    <property type="component" value="Unassembled WGS sequence"/>
</dbReference>